<dbReference type="PROSITE" id="PS50043">
    <property type="entry name" value="HTH_LUXR_2"/>
    <property type="match status" value="1"/>
</dbReference>
<dbReference type="GO" id="GO:0006355">
    <property type="term" value="P:regulation of DNA-templated transcription"/>
    <property type="evidence" value="ECO:0007669"/>
    <property type="project" value="InterPro"/>
</dbReference>
<keyword evidence="3" id="KW-0804">Transcription</keyword>
<keyword evidence="4" id="KW-0472">Membrane</keyword>
<feature type="domain" description="HTH luxR-type" evidence="5">
    <location>
        <begin position="285"/>
        <end position="349"/>
    </location>
</feature>
<sequence length="349" mass="39470">MTSIHQSGSFAVGLCCCGGVDLSSLIFTYTIVVLCVCLSTASISIAAYIVSRRLKYIPQALFFIAYFVELTQIFGGEWLLQNVGTVTAANYYAVDEPAFRILIGAVILACFWQIVFDIIDVRKPRRIVLPTVVLCVAQALILLLLPYGPLRQWLFYTMRQVSILSCLGYAFWLYRSNKDEVFQHRMVKRRPIFLVLLVFTISIVCEDTYVILLAPIPAANSPLTGVFLSSRNISENLMMIFVAAVTIYQTVRDLALRFNEPPEVQIDAARHNSSLTEHIEDRLPAYAQLHSLSKREREILALVVEGKSNREIASELILAEGTIKTHLHNIMKKCGQPNREDLKKDFWRS</sequence>
<gene>
    <name evidence="6" type="ORF">FYJ69_08505</name>
</gene>
<keyword evidence="4" id="KW-1133">Transmembrane helix</keyword>
<keyword evidence="4" id="KW-0812">Transmembrane</keyword>
<dbReference type="PANTHER" id="PTHR44688:SF25">
    <property type="entry name" value="HTH LUXR-TYPE DOMAIN-CONTAINING PROTEIN"/>
    <property type="match status" value="1"/>
</dbReference>
<feature type="transmembrane region" description="Helical" evidence="4">
    <location>
        <begin position="98"/>
        <end position="115"/>
    </location>
</feature>
<comment type="caution">
    <text evidence="6">The sequence shown here is derived from an EMBL/GenBank/DDBJ whole genome shotgun (WGS) entry which is preliminary data.</text>
</comment>
<dbReference type="InterPro" id="IPR016032">
    <property type="entry name" value="Sig_transdc_resp-reg_C-effctor"/>
</dbReference>
<evidence type="ECO:0000256" key="4">
    <source>
        <dbReference type="SAM" id="Phobius"/>
    </source>
</evidence>
<name>A0A6N7X8K2_9ACTN</name>
<feature type="transmembrane region" description="Helical" evidence="4">
    <location>
        <begin position="60"/>
        <end position="78"/>
    </location>
</feature>
<organism evidence="6 7">
    <name type="scientific">Parafannyhessea umbonata</name>
    <dbReference type="NCBI Taxonomy" id="604330"/>
    <lineage>
        <taxon>Bacteria</taxon>
        <taxon>Bacillati</taxon>
        <taxon>Actinomycetota</taxon>
        <taxon>Coriobacteriia</taxon>
        <taxon>Coriobacteriales</taxon>
        <taxon>Atopobiaceae</taxon>
        <taxon>Parafannyhessea</taxon>
    </lineage>
</organism>
<evidence type="ECO:0000313" key="7">
    <source>
        <dbReference type="Proteomes" id="UP000434342"/>
    </source>
</evidence>
<feature type="transmembrane region" description="Helical" evidence="4">
    <location>
        <begin position="127"/>
        <end position="147"/>
    </location>
</feature>
<dbReference type="SUPFAM" id="SSF46894">
    <property type="entry name" value="C-terminal effector domain of the bipartite response regulators"/>
    <property type="match status" value="1"/>
</dbReference>
<dbReference type="CDD" id="cd06170">
    <property type="entry name" value="LuxR_C_like"/>
    <property type="match status" value="1"/>
</dbReference>
<reference evidence="6 7" key="1">
    <citation type="submission" date="2019-08" db="EMBL/GenBank/DDBJ databases">
        <title>In-depth cultivation of the pig gut microbiome towards novel bacterial diversity and tailored functional studies.</title>
        <authorList>
            <person name="Wylensek D."/>
            <person name="Hitch T.C.A."/>
            <person name="Clavel T."/>
        </authorList>
    </citation>
    <scope>NUCLEOTIDE SEQUENCE [LARGE SCALE GENOMIC DNA]</scope>
    <source>
        <strain evidence="6 7">WB01_CNA04</strain>
    </source>
</reference>
<keyword evidence="2" id="KW-0238">DNA-binding</keyword>
<dbReference type="Proteomes" id="UP000434342">
    <property type="component" value="Unassembled WGS sequence"/>
</dbReference>
<dbReference type="PANTHER" id="PTHR44688">
    <property type="entry name" value="DNA-BINDING TRANSCRIPTIONAL ACTIVATOR DEVR_DOSR"/>
    <property type="match status" value="1"/>
</dbReference>
<dbReference type="GO" id="GO:0003677">
    <property type="term" value="F:DNA binding"/>
    <property type="evidence" value="ECO:0007669"/>
    <property type="project" value="UniProtKB-KW"/>
</dbReference>
<feature type="transmembrane region" description="Helical" evidence="4">
    <location>
        <begin position="26"/>
        <end position="48"/>
    </location>
</feature>
<feature type="transmembrane region" description="Helical" evidence="4">
    <location>
        <begin position="153"/>
        <end position="172"/>
    </location>
</feature>
<evidence type="ECO:0000256" key="2">
    <source>
        <dbReference type="ARBA" id="ARBA00023125"/>
    </source>
</evidence>
<feature type="transmembrane region" description="Helical" evidence="4">
    <location>
        <begin position="233"/>
        <end position="251"/>
    </location>
</feature>
<dbReference type="PROSITE" id="PS00622">
    <property type="entry name" value="HTH_LUXR_1"/>
    <property type="match status" value="1"/>
</dbReference>
<dbReference type="Gene3D" id="1.10.10.10">
    <property type="entry name" value="Winged helix-like DNA-binding domain superfamily/Winged helix DNA-binding domain"/>
    <property type="match status" value="1"/>
</dbReference>
<protein>
    <submittedName>
        <fullName evidence="6">LuxR family transcriptional regulator</fullName>
    </submittedName>
</protein>
<dbReference type="InterPro" id="IPR036388">
    <property type="entry name" value="WH-like_DNA-bd_sf"/>
</dbReference>
<dbReference type="Pfam" id="PF00196">
    <property type="entry name" value="GerE"/>
    <property type="match status" value="1"/>
</dbReference>
<keyword evidence="1" id="KW-0805">Transcription regulation</keyword>
<accession>A0A6N7X8K2</accession>
<dbReference type="PRINTS" id="PR00038">
    <property type="entry name" value="HTHLUXR"/>
</dbReference>
<dbReference type="SMART" id="SM00421">
    <property type="entry name" value="HTH_LUXR"/>
    <property type="match status" value="1"/>
</dbReference>
<evidence type="ECO:0000256" key="3">
    <source>
        <dbReference type="ARBA" id="ARBA00023163"/>
    </source>
</evidence>
<evidence type="ECO:0000259" key="5">
    <source>
        <dbReference type="PROSITE" id="PS50043"/>
    </source>
</evidence>
<feature type="transmembrane region" description="Helical" evidence="4">
    <location>
        <begin position="192"/>
        <end position="213"/>
    </location>
</feature>
<evidence type="ECO:0000313" key="6">
    <source>
        <dbReference type="EMBL" id="MST60936.1"/>
    </source>
</evidence>
<dbReference type="EMBL" id="VUND01000002">
    <property type="protein sequence ID" value="MST60936.1"/>
    <property type="molecule type" value="Genomic_DNA"/>
</dbReference>
<evidence type="ECO:0000256" key="1">
    <source>
        <dbReference type="ARBA" id="ARBA00023015"/>
    </source>
</evidence>
<dbReference type="InterPro" id="IPR000792">
    <property type="entry name" value="Tscrpt_reg_LuxR_C"/>
</dbReference>
<proteinExistence type="predicted"/>
<dbReference type="AlphaFoldDB" id="A0A6N7X8K2"/>